<keyword evidence="3" id="KW-1185">Reference proteome</keyword>
<dbReference type="InterPro" id="IPR007145">
    <property type="entry name" value="MAP65_Ase1_PRC1"/>
</dbReference>
<reference evidence="2" key="1">
    <citation type="submission" date="2018-09" db="EMBL/GenBank/DDBJ databases">
        <title>Common duck and Muscovy duck high density SNP chip.</title>
        <authorList>
            <person name="Vignal A."/>
            <person name="Thebault N."/>
            <person name="Warren W.C."/>
        </authorList>
    </citation>
    <scope>NUCLEOTIDE SEQUENCE [LARGE SCALE GENOMIC DNA]</scope>
</reference>
<dbReference type="GO" id="GO:0008017">
    <property type="term" value="F:microtubule binding"/>
    <property type="evidence" value="ECO:0007669"/>
    <property type="project" value="InterPro"/>
</dbReference>
<sequence>MRKSEVLAAEAVSCLNRALAALRDIWEEIGIPEEQRLERTDVVKKHIKSLLDMMVAEEESLKERLLKSIALCRKELDALCRELRLDPFEAEEESTILQMEKDLRTRVQVMLKQKRDRQQELKALQEQDRDLCDILCVSPFGIDSNAVPSLEELDHYRRHLASLSTEKERRREEFVSIKRQVILCMEELDHTPDTSFERDVVCEDEEAFCLSTDNIAALQNLLQQLEARRSLNEAMCMELRSRITALWDRLQVPAEERESFAVHMTGSRAKTRKALQLEVDRLEELKLQNMKSVIQAIRVELAEYWDKCFYSQEQREGFSPYYDEDYTETLLQLHDAEVGRMKNYYETHKELFEAVQKWEENWKLFLELERKTTDPNRFANRGGSLLKEEKQRAKLQKMLSKLQEELESRVQAWEQEHEDAFLVKGQQFMEYVAEQWQLYRMEKEKEKQERHLKKSRQIEAEMMYGSTPRTPIKRRVLTPHTPGKVRKVNCPHRAECLAGTLPALECWHDVVRVVLRAPPPLGSVSQRCQKGSGALQQCQGRRNGARLRALLSVGVVGLVGVPRSWRAPCSWCFQWLSWCGTAPASSPLTSCSAFPQLNGTSISSATPNSTVRSAFGATLYHSPTSRLPPSGGKVRALLGRLCLQGAGEPCCAVLLHLPPLPSSGGIQAARWSQPHLGSCTVGGMSVGPAQPGGKGGWAAFRKTPSSPDFWWVSGPSLKLGEGGKIFIP</sequence>
<evidence type="ECO:0000256" key="1">
    <source>
        <dbReference type="SAM" id="Coils"/>
    </source>
</evidence>
<evidence type="ECO:0000313" key="2">
    <source>
        <dbReference type="Ensembl" id="ENSCMMP00000009311.1"/>
    </source>
</evidence>
<dbReference type="Ensembl" id="ENSCMMT00000010263.1">
    <property type="protein sequence ID" value="ENSCMMP00000009311.1"/>
    <property type="gene ID" value="ENSCMMG00000005887.1"/>
</dbReference>
<dbReference type="Gene3D" id="1.20.58.1520">
    <property type="match status" value="1"/>
</dbReference>
<dbReference type="PANTHER" id="PTHR19321:SF1">
    <property type="entry name" value="PROTEIN REGULATOR OF CYTOKINESIS 1"/>
    <property type="match status" value="1"/>
</dbReference>
<dbReference type="Pfam" id="PF03999">
    <property type="entry name" value="MAP65_ASE1"/>
    <property type="match status" value="1"/>
</dbReference>
<proteinExistence type="predicted"/>
<dbReference type="AlphaFoldDB" id="A0A8C3GH94"/>
<organism evidence="2 3">
    <name type="scientific">Cairina moschata</name>
    <name type="common">Muscovy duck</name>
    <dbReference type="NCBI Taxonomy" id="8855"/>
    <lineage>
        <taxon>Eukaryota</taxon>
        <taxon>Metazoa</taxon>
        <taxon>Chordata</taxon>
        <taxon>Craniata</taxon>
        <taxon>Vertebrata</taxon>
        <taxon>Euteleostomi</taxon>
        <taxon>Archelosauria</taxon>
        <taxon>Archosauria</taxon>
        <taxon>Dinosauria</taxon>
        <taxon>Saurischia</taxon>
        <taxon>Theropoda</taxon>
        <taxon>Coelurosauria</taxon>
        <taxon>Aves</taxon>
        <taxon>Neognathae</taxon>
        <taxon>Galloanserae</taxon>
        <taxon>Anseriformes</taxon>
        <taxon>Anatidae</taxon>
        <taxon>Anatinae</taxon>
        <taxon>Cairina</taxon>
    </lineage>
</organism>
<protein>
    <submittedName>
        <fullName evidence="2">Protein regulator of cytokinesis 1</fullName>
    </submittedName>
</protein>
<keyword evidence="1" id="KW-0175">Coiled coil</keyword>
<dbReference type="GO" id="GO:0051256">
    <property type="term" value="P:mitotic spindle midzone assembly"/>
    <property type="evidence" value="ECO:0007669"/>
    <property type="project" value="TreeGrafter"/>
</dbReference>
<dbReference type="PANTHER" id="PTHR19321">
    <property type="entry name" value="PROTEIN REGULATOR OF CYTOKINESIS 1 PRC1-RELATED"/>
    <property type="match status" value="1"/>
</dbReference>
<reference evidence="2" key="2">
    <citation type="submission" date="2025-08" db="UniProtKB">
        <authorList>
            <consortium name="Ensembl"/>
        </authorList>
    </citation>
    <scope>IDENTIFICATION</scope>
</reference>
<dbReference type="GO" id="GO:0005737">
    <property type="term" value="C:cytoplasm"/>
    <property type="evidence" value="ECO:0007669"/>
    <property type="project" value="TreeGrafter"/>
</dbReference>
<dbReference type="GO" id="GO:1990023">
    <property type="term" value="C:mitotic spindle midzone"/>
    <property type="evidence" value="ECO:0007669"/>
    <property type="project" value="TreeGrafter"/>
</dbReference>
<accession>A0A8C3GH94</accession>
<reference evidence="2" key="3">
    <citation type="submission" date="2025-09" db="UniProtKB">
        <authorList>
            <consortium name="Ensembl"/>
        </authorList>
    </citation>
    <scope>IDENTIFICATION</scope>
</reference>
<evidence type="ECO:0000313" key="3">
    <source>
        <dbReference type="Proteomes" id="UP000694556"/>
    </source>
</evidence>
<feature type="coiled-coil region" evidence="1">
    <location>
        <begin position="385"/>
        <end position="416"/>
    </location>
</feature>
<name>A0A8C3GH94_CAIMO</name>
<dbReference type="Proteomes" id="UP000694556">
    <property type="component" value="Chromosome 11"/>
</dbReference>